<protein>
    <recommendedName>
        <fullName evidence="3">Ribbon-helix-helix protein CopG domain-containing protein</fullName>
    </recommendedName>
</protein>
<dbReference type="HOGENOM" id="CLU_119981_0_0_9"/>
<name>Q24NR4_DESHY</name>
<accession>Q24NR4</accession>
<reference evidence="1 2" key="1">
    <citation type="journal article" date="2006" name="J. Bacteriol.">
        <title>Complete genome sequence of the dehalorespiring bacterium Desulfitobacterium hafniense Y51 and comparison with Dehalococcoides ethenogenes 195.</title>
        <authorList>
            <person name="Nonaka H."/>
            <person name="Keresztes G."/>
            <person name="Shinoda Y."/>
            <person name="Ikenaga Y."/>
            <person name="Abe M."/>
            <person name="Naito K."/>
            <person name="Inatomi K."/>
            <person name="Furukawa K."/>
            <person name="Inui M."/>
            <person name="Yukawa H."/>
        </authorList>
    </citation>
    <scope>NUCLEOTIDE SEQUENCE [LARGE SCALE GENOMIC DNA]</scope>
    <source>
        <strain evidence="1 2">Y51</strain>
    </source>
</reference>
<dbReference type="AlphaFoldDB" id="Q24NR4"/>
<dbReference type="KEGG" id="dsy:DSY4539"/>
<keyword evidence="2" id="KW-1185">Reference proteome</keyword>
<evidence type="ECO:0008006" key="3">
    <source>
        <dbReference type="Google" id="ProtNLM"/>
    </source>
</evidence>
<evidence type="ECO:0000313" key="2">
    <source>
        <dbReference type="Proteomes" id="UP000001946"/>
    </source>
</evidence>
<dbReference type="STRING" id="138119.DSY4539"/>
<dbReference type="eggNOG" id="ENOG5032WAG">
    <property type="taxonomic scope" value="Bacteria"/>
</dbReference>
<evidence type="ECO:0000313" key="1">
    <source>
        <dbReference type="EMBL" id="BAE86328.1"/>
    </source>
</evidence>
<sequence length="154" mass="17901">MQQGLQPFSQKWRLFMAEGNANKNKKKFPLWIYPETRQLVMDWYKRDNCQSQSEFIEKAIKFYCGYISAEEGVRFLPAAITSAMTGMVDSLENRMARLIFKLTVEMSMMMNILASTAEVDENTLRRLRGKCVNDVKKSVGSVTFEDVVDFQKRE</sequence>
<organism evidence="1 2">
    <name type="scientific">Desulfitobacterium hafniense (strain Y51)</name>
    <dbReference type="NCBI Taxonomy" id="138119"/>
    <lineage>
        <taxon>Bacteria</taxon>
        <taxon>Bacillati</taxon>
        <taxon>Bacillota</taxon>
        <taxon>Clostridia</taxon>
        <taxon>Eubacteriales</taxon>
        <taxon>Desulfitobacteriaceae</taxon>
        <taxon>Desulfitobacterium</taxon>
    </lineage>
</organism>
<gene>
    <name evidence="1" type="ordered locus">DSY4539</name>
</gene>
<dbReference type="EMBL" id="AP008230">
    <property type="protein sequence ID" value="BAE86328.1"/>
    <property type="molecule type" value="Genomic_DNA"/>
</dbReference>
<proteinExistence type="predicted"/>
<dbReference type="Proteomes" id="UP000001946">
    <property type="component" value="Chromosome"/>
</dbReference>